<proteinExistence type="inferred from homology"/>
<evidence type="ECO:0000256" key="4">
    <source>
        <dbReference type="ARBA" id="ARBA00022741"/>
    </source>
</evidence>
<comment type="similarity">
    <text evidence="6">Belongs to the HepT RNase toxin family.</text>
</comment>
<evidence type="ECO:0000313" key="7">
    <source>
        <dbReference type="EMBL" id="WEU41090.1"/>
    </source>
</evidence>
<evidence type="ECO:0000256" key="2">
    <source>
        <dbReference type="ARBA" id="ARBA00022649"/>
    </source>
</evidence>
<dbReference type="InterPro" id="IPR008201">
    <property type="entry name" value="HepT-like"/>
</dbReference>
<dbReference type="KEGG" id="oyw:OdinLCB4_006810"/>
<dbReference type="Proteomes" id="UP000186851">
    <property type="component" value="Chromosome"/>
</dbReference>
<keyword evidence="4" id="KW-0547">Nucleotide-binding</keyword>
<accession>A0AAF0D4L3</accession>
<protein>
    <submittedName>
        <fullName evidence="7">DUF86 domain-containing protein</fullName>
    </submittedName>
</protein>
<reference evidence="7" key="1">
    <citation type="journal article" date="2017" name="Nature">
        <title>Asgard archaea illuminate the origin of eukaryotic cellular complexity.</title>
        <authorList>
            <person name="Zaremba-Niedzwiedzka K."/>
            <person name="Caceres E.F."/>
            <person name="Saw J.H."/>
            <person name="Backstrom D."/>
            <person name="Juzokaite L."/>
            <person name="Vancaester E."/>
            <person name="Seitz K.W."/>
            <person name="Anantharaman K."/>
            <person name="Starnawski P."/>
            <person name="Kjeldsen K.U."/>
            <person name="Scott M.B."/>
            <person name="Nunoura T."/>
            <person name="Banfield J.F."/>
            <person name="Schramm A."/>
            <person name="Baker B.J."/>
            <person name="Spang A."/>
            <person name="Ettema T.J.G."/>
        </authorList>
    </citation>
    <scope>NUCLEOTIDE SEQUENCE</scope>
    <source>
        <strain evidence="7">LCB_4</strain>
    </source>
</reference>
<dbReference type="InterPro" id="IPR037038">
    <property type="entry name" value="HepT-like_sf"/>
</dbReference>
<sequence length="86" mass="10214">MNNSEKVYATIYCPQIIGEAVKNIPESIKANYPEIPWQEIAGMRDRLIHRYFTVDFEKVWQTIKKDIIDLEKIVSKILKELQYNKL</sequence>
<keyword evidence="3" id="KW-0540">Nuclease</keyword>
<gene>
    <name evidence="7" type="ORF">OdinLCB4_006810</name>
</gene>
<evidence type="ECO:0000256" key="1">
    <source>
        <dbReference type="ARBA" id="ARBA00022553"/>
    </source>
</evidence>
<keyword evidence="5" id="KW-0378">Hydrolase</keyword>
<evidence type="ECO:0000256" key="5">
    <source>
        <dbReference type="ARBA" id="ARBA00022801"/>
    </source>
</evidence>
<keyword evidence="2" id="KW-1277">Toxin-antitoxin system</keyword>
<dbReference type="GO" id="GO:0110001">
    <property type="term" value="C:toxin-antitoxin complex"/>
    <property type="evidence" value="ECO:0007669"/>
    <property type="project" value="InterPro"/>
</dbReference>
<organism evidence="7 8">
    <name type="scientific">Odinarchaeota yellowstonii (strain LCB_4)</name>
    <dbReference type="NCBI Taxonomy" id="1841599"/>
    <lineage>
        <taxon>Archaea</taxon>
        <taxon>Promethearchaeati</taxon>
        <taxon>Candidatus Odinarchaeota</taxon>
        <taxon>Candidatus Odinarchaeia</taxon>
        <taxon>Candidatus Odinarchaeales</taxon>
        <taxon>Candidatus Odinarchaeaceae</taxon>
        <taxon>Candidatus Odinarchaeum</taxon>
    </lineage>
</organism>
<dbReference type="GO" id="GO:0016787">
    <property type="term" value="F:hydrolase activity"/>
    <property type="evidence" value="ECO:0007669"/>
    <property type="project" value="UniProtKB-KW"/>
</dbReference>
<dbReference type="EMBL" id="CP091871">
    <property type="protein sequence ID" value="WEU41090.1"/>
    <property type="molecule type" value="Genomic_DNA"/>
</dbReference>
<name>A0AAF0D4L3_ODILC</name>
<dbReference type="PANTHER" id="PTHR34139">
    <property type="entry name" value="UPF0331 PROTEIN MJ0127"/>
    <property type="match status" value="1"/>
</dbReference>
<dbReference type="GO" id="GO:0000166">
    <property type="term" value="F:nucleotide binding"/>
    <property type="evidence" value="ECO:0007669"/>
    <property type="project" value="UniProtKB-KW"/>
</dbReference>
<evidence type="ECO:0000313" key="8">
    <source>
        <dbReference type="Proteomes" id="UP000186851"/>
    </source>
</evidence>
<dbReference type="PANTHER" id="PTHR34139:SF1">
    <property type="entry name" value="RNASE MJ1380-RELATED"/>
    <property type="match status" value="1"/>
</dbReference>
<evidence type="ECO:0000256" key="6">
    <source>
        <dbReference type="ARBA" id="ARBA00024207"/>
    </source>
</evidence>
<dbReference type="AlphaFoldDB" id="A0AAF0D4L3"/>
<keyword evidence="1" id="KW-0597">Phosphoprotein</keyword>
<evidence type="ECO:0000256" key="3">
    <source>
        <dbReference type="ARBA" id="ARBA00022722"/>
    </source>
</evidence>
<dbReference type="InterPro" id="IPR051813">
    <property type="entry name" value="HepT_RNase_toxin"/>
</dbReference>
<dbReference type="GO" id="GO:0004540">
    <property type="term" value="F:RNA nuclease activity"/>
    <property type="evidence" value="ECO:0007669"/>
    <property type="project" value="InterPro"/>
</dbReference>
<dbReference type="Pfam" id="PF01934">
    <property type="entry name" value="HepT-like"/>
    <property type="match status" value="1"/>
</dbReference>
<reference evidence="7" key="2">
    <citation type="journal article" date="2022" name="Nat. Microbiol.">
        <title>A closed Candidatus Odinarchaeum chromosome exposes Asgard archaeal viruses.</title>
        <authorList>
            <person name="Tamarit D."/>
            <person name="Caceres E.F."/>
            <person name="Krupovic M."/>
            <person name="Nijland R."/>
            <person name="Eme L."/>
            <person name="Robinson N.P."/>
            <person name="Ettema T.J.G."/>
        </authorList>
    </citation>
    <scope>NUCLEOTIDE SEQUENCE</scope>
    <source>
        <strain evidence="7">LCB_4</strain>
    </source>
</reference>
<dbReference type="Gene3D" id="1.20.120.580">
    <property type="entry name" value="bsu32300-like"/>
    <property type="match status" value="1"/>
</dbReference>